<keyword evidence="5 10" id="KW-0698">rRNA processing</keyword>
<dbReference type="InterPro" id="IPR009292">
    <property type="entry name" value="RRP36"/>
</dbReference>
<evidence type="ECO:0000256" key="1">
    <source>
        <dbReference type="ARBA" id="ARBA00004604"/>
    </source>
</evidence>
<protein>
    <recommendedName>
        <fullName evidence="10">rRNA biogenesis protein RRP36</fullName>
    </recommendedName>
</protein>
<feature type="region of interest" description="Disordered" evidence="11">
    <location>
        <begin position="280"/>
        <end position="312"/>
    </location>
</feature>
<feature type="region of interest" description="Disordered" evidence="11">
    <location>
        <begin position="1"/>
        <end position="158"/>
    </location>
</feature>
<comment type="subcellular location">
    <subcellularLocation>
        <location evidence="1 10">Nucleus</location>
        <location evidence="1 10">Nucleolus</location>
    </subcellularLocation>
</comment>
<comment type="similarity">
    <text evidence="2 10">Belongs to the RRP36 family.</text>
</comment>
<evidence type="ECO:0000256" key="4">
    <source>
        <dbReference type="ARBA" id="ARBA00022517"/>
    </source>
</evidence>
<comment type="function">
    <text evidence="9 10">Component of the 90S pre-ribosome involved in the maturation of rRNAs. Required for early cleavages of the pre-RNAs in the 40S ribosomal subunit maturation pathway.</text>
</comment>
<dbReference type="PANTHER" id="PTHR21738:SF0">
    <property type="entry name" value="RIBOSOMAL RNA PROCESSING PROTEIN 36 HOMOLOG"/>
    <property type="match status" value="1"/>
</dbReference>
<evidence type="ECO:0000256" key="6">
    <source>
        <dbReference type="ARBA" id="ARBA00023054"/>
    </source>
</evidence>
<feature type="compositionally biased region" description="Basic and acidic residues" evidence="11">
    <location>
        <begin position="295"/>
        <end position="312"/>
    </location>
</feature>
<dbReference type="EMBL" id="MU839827">
    <property type="protein sequence ID" value="KAK1760952.1"/>
    <property type="molecule type" value="Genomic_DNA"/>
</dbReference>
<keyword evidence="7 10" id="KW-0539">Nucleus</keyword>
<dbReference type="PANTHER" id="PTHR21738">
    <property type="entry name" value="RIBOSOMAL RNA PROCESSING PROTEIN 36 HOMOLOG"/>
    <property type="match status" value="1"/>
</dbReference>
<keyword evidence="8 10" id="KW-0687">Ribonucleoprotein</keyword>
<evidence type="ECO:0000256" key="10">
    <source>
        <dbReference type="RuleBase" id="RU368027"/>
    </source>
</evidence>
<proteinExistence type="inferred from homology"/>
<evidence type="ECO:0000256" key="9">
    <source>
        <dbReference type="ARBA" id="ARBA00025053"/>
    </source>
</evidence>
<gene>
    <name evidence="12" type="ORF">QBC47DRAFT_368684</name>
</gene>
<keyword evidence="6" id="KW-0175">Coiled coil</keyword>
<dbReference type="GO" id="GO:0030686">
    <property type="term" value="C:90S preribosome"/>
    <property type="evidence" value="ECO:0007669"/>
    <property type="project" value="TreeGrafter"/>
</dbReference>
<reference evidence="12" key="1">
    <citation type="submission" date="2023-06" db="EMBL/GenBank/DDBJ databases">
        <title>Genome-scale phylogeny and comparative genomics of the fungal order Sordariales.</title>
        <authorList>
            <consortium name="Lawrence Berkeley National Laboratory"/>
            <person name="Hensen N."/>
            <person name="Bonometti L."/>
            <person name="Westerberg I."/>
            <person name="Brannstrom I.O."/>
            <person name="Guillou S."/>
            <person name="Cros-Aarteil S."/>
            <person name="Calhoun S."/>
            <person name="Haridas S."/>
            <person name="Kuo A."/>
            <person name="Mondo S."/>
            <person name="Pangilinan J."/>
            <person name="Riley R."/>
            <person name="Labutti K."/>
            <person name="Andreopoulos B."/>
            <person name="Lipzen A."/>
            <person name="Chen C."/>
            <person name="Yanf M."/>
            <person name="Daum C."/>
            <person name="Ng V."/>
            <person name="Clum A."/>
            <person name="Steindorff A."/>
            <person name="Ohm R."/>
            <person name="Martin F."/>
            <person name="Silar P."/>
            <person name="Natvig D."/>
            <person name="Lalanne C."/>
            <person name="Gautier V."/>
            <person name="Ament-Velasquez S.L."/>
            <person name="Kruys A."/>
            <person name="Hutchinson M.I."/>
            <person name="Powell A.J."/>
            <person name="Barry K."/>
            <person name="Miller A.N."/>
            <person name="Grigoriev I.V."/>
            <person name="Debuchy R."/>
            <person name="Gladieux P."/>
            <person name="Thoren M.H."/>
            <person name="Johannesson H."/>
        </authorList>
    </citation>
    <scope>NUCLEOTIDE SEQUENCE</scope>
    <source>
        <strain evidence="12">PSN4</strain>
    </source>
</reference>
<feature type="region of interest" description="Disordered" evidence="11">
    <location>
        <begin position="226"/>
        <end position="246"/>
    </location>
</feature>
<keyword evidence="4 10" id="KW-0690">Ribosome biogenesis</keyword>
<evidence type="ECO:0000256" key="5">
    <source>
        <dbReference type="ARBA" id="ARBA00022552"/>
    </source>
</evidence>
<dbReference type="AlphaFoldDB" id="A0AAJ0BN51"/>
<evidence type="ECO:0000256" key="7">
    <source>
        <dbReference type="ARBA" id="ARBA00023242"/>
    </source>
</evidence>
<evidence type="ECO:0000313" key="12">
    <source>
        <dbReference type="EMBL" id="KAK1760952.1"/>
    </source>
</evidence>
<evidence type="ECO:0000256" key="3">
    <source>
        <dbReference type="ARBA" id="ARBA00011167"/>
    </source>
</evidence>
<comment type="subunit">
    <text evidence="3 10">Associates with 90S and pre-40S pre-ribosomal particles.</text>
</comment>
<accession>A0AAJ0BN51</accession>
<feature type="compositionally biased region" description="Basic and acidic residues" evidence="11">
    <location>
        <begin position="119"/>
        <end position="130"/>
    </location>
</feature>
<evidence type="ECO:0000256" key="11">
    <source>
        <dbReference type="SAM" id="MobiDB-lite"/>
    </source>
</evidence>
<dbReference type="GO" id="GO:0000462">
    <property type="term" value="P:maturation of SSU-rRNA from tricistronic rRNA transcript (SSU-rRNA, 5.8S rRNA, LSU-rRNA)"/>
    <property type="evidence" value="ECO:0007669"/>
    <property type="project" value="TreeGrafter"/>
</dbReference>
<sequence>MSSAKRKLPNLGLQRRVRPRVEPEPESDAEASGTSDEAPSEEDVDDSGSGSDSDGDEDASDVSDGSEPDSEAESGVDPSQLSFGALARAQASLPPRKKKGPAKAGDEQDADSDSDDDDQQTKKPRSSEKKVLKRPSKHAPVEMTSKKQVSRRRDFIEVPKLQARDPRFLPLNTSGKGVEEARARKAYSFLDDYRRDELKQLRAAAKKEKDATARERLQRAAMSLESRLEAQARKDREREVLEEHRRQEKELVRQGKKPFYLKRSEQKKQLLLDRFQGMKKGQVDKAIERRRKKTASKEKKSLPFARRTAEDR</sequence>
<dbReference type="Pfam" id="PF06102">
    <property type="entry name" value="RRP36"/>
    <property type="match status" value="1"/>
</dbReference>
<dbReference type="Proteomes" id="UP001239445">
    <property type="component" value="Unassembled WGS sequence"/>
</dbReference>
<evidence type="ECO:0000313" key="13">
    <source>
        <dbReference type="Proteomes" id="UP001239445"/>
    </source>
</evidence>
<organism evidence="12 13">
    <name type="scientific">Echria macrotheca</name>
    <dbReference type="NCBI Taxonomy" id="438768"/>
    <lineage>
        <taxon>Eukaryota</taxon>
        <taxon>Fungi</taxon>
        <taxon>Dikarya</taxon>
        <taxon>Ascomycota</taxon>
        <taxon>Pezizomycotina</taxon>
        <taxon>Sordariomycetes</taxon>
        <taxon>Sordariomycetidae</taxon>
        <taxon>Sordariales</taxon>
        <taxon>Schizotheciaceae</taxon>
        <taxon>Echria</taxon>
    </lineage>
</organism>
<evidence type="ECO:0000256" key="8">
    <source>
        <dbReference type="ARBA" id="ARBA00023274"/>
    </source>
</evidence>
<evidence type="ECO:0000256" key="2">
    <source>
        <dbReference type="ARBA" id="ARBA00009418"/>
    </source>
</evidence>
<feature type="compositionally biased region" description="Acidic residues" evidence="11">
    <location>
        <begin position="107"/>
        <end position="118"/>
    </location>
</feature>
<keyword evidence="13" id="KW-1185">Reference proteome</keyword>
<dbReference type="GO" id="GO:0005730">
    <property type="term" value="C:nucleolus"/>
    <property type="evidence" value="ECO:0007669"/>
    <property type="project" value="UniProtKB-SubCell"/>
</dbReference>
<feature type="compositionally biased region" description="Acidic residues" evidence="11">
    <location>
        <begin position="53"/>
        <end position="74"/>
    </location>
</feature>
<comment type="caution">
    <text evidence="12">The sequence shown here is derived from an EMBL/GenBank/DDBJ whole genome shotgun (WGS) entry which is preliminary data.</text>
</comment>
<name>A0AAJ0BN51_9PEZI</name>